<evidence type="ECO:0000313" key="3">
    <source>
        <dbReference type="Proteomes" id="UP000594342"/>
    </source>
</evidence>
<accession>A0A5K0U8P0</accession>
<feature type="region of interest" description="Disordered" evidence="1">
    <location>
        <begin position="1"/>
        <end position="27"/>
    </location>
</feature>
<keyword evidence="3" id="KW-1185">Reference proteome</keyword>
<name>A0A5K0U8P0_9VIRU</name>
<evidence type="ECO:0000256" key="1">
    <source>
        <dbReference type="SAM" id="MobiDB-lite"/>
    </source>
</evidence>
<comment type="caution">
    <text evidence="2">The sequence shown here is derived from an EMBL/GenBank/DDBJ whole genome shotgun (WGS) entry which is preliminary data.</text>
</comment>
<reference evidence="2 3" key="1">
    <citation type="submission" date="2018-10" db="EMBL/GenBank/DDBJ databases">
        <authorList>
            <consortium name="IHU Genomes"/>
        </authorList>
    </citation>
    <scope>NUCLEOTIDE SEQUENCE [LARGE SCALE GENOMIC DNA]</scope>
    <source>
        <strain evidence="2 3">A1</strain>
    </source>
</reference>
<protein>
    <submittedName>
        <fullName evidence="2">Uncharacterized protein</fullName>
    </submittedName>
</protein>
<proteinExistence type="predicted"/>
<organism evidence="2 3">
    <name type="scientific">Yasminevirus sp. GU-2018</name>
    <dbReference type="NCBI Taxonomy" id="2420051"/>
    <lineage>
        <taxon>Viruses</taxon>
        <taxon>Varidnaviria</taxon>
        <taxon>Bamfordvirae</taxon>
        <taxon>Nucleocytoviricota</taxon>
        <taxon>Megaviricetes</taxon>
        <taxon>Imitervirales</taxon>
        <taxon>Mimiviridae</taxon>
        <taxon>Klosneuvirinae</taxon>
        <taxon>Yasminevirus</taxon>
        <taxon>Yasminevirus saudimassiliense</taxon>
    </lineage>
</organism>
<dbReference type="Proteomes" id="UP000594342">
    <property type="component" value="Unassembled WGS sequence"/>
</dbReference>
<dbReference type="EMBL" id="UPSH01000001">
    <property type="protein sequence ID" value="VBB17772.1"/>
    <property type="molecule type" value="Genomic_DNA"/>
</dbReference>
<sequence length="99" mass="11395">MDDFKQTHTQKRKRLENQFKDGVRSPPKIVSQIVPAHGSNMAFSVPSTQKHTTSSIQDVMSDSLLGDSRSDDFQIEKHTLQTNTSQSDIWNSIRHYKYE</sequence>
<evidence type="ECO:0000313" key="2">
    <source>
        <dbReference type="EMBL" id="VBB17772.1"/>
    </source>
</evidence>
<gene>
    <name evidence="2" type="ORF">YASMINEVIRUS_235</name>
</gene>